<dbReference type="SUPFAM" id="SSF52972">
    <property type="entry name" value="ITPase-like"/>
    <property type="match status" value="1"/>
</dbReference>
<evidence type="ECO:0000256" key="8">
    <source>
        <dbReference type="RuleBase" id="RU003781"/>
    </source>
</evidence>
<feature type="binding site" evidence="7">
    <location>
        <begin position="180"/>
        <end position="181"/>
    </location>
    <ligand>
        <name>substrate</name>
    </ligand>
</feature>
<dbReference type="PANTHER" id="PTHR11067:SF9">
    <property type="entry name" value="INOSINE TRIPHOSPHATE PYROPHOSPHATASE"/>
    <property type="match status" value="1"/>
</dbReference>
<name>A0ABW5Q6B6_9BACI</name>
<accession>A0ABW5Q6B6</accession>
<feature type="binding site" evidence="7">
    <location>
        <begin position="8"/>
        <end position="13"/>
    </location>
    <ligand>
        <name>substrate</name>
    </ligand>
</feature>
<keyword evidence="4 7" id="KW-0378">Hydrolase</keyword>
<feature type="binding site" evidence="7">
    <location>
        <position position="175"/>
    </location>
    <ligand>
        <name>substrate</name>
    </ligand>
</feature>
<keyword evidence="10" id="KW-1185">Reference proteome</keyword>
<comment type="caution">
    <text evidence="9">The sequence shown here is derived from an EMBL/GenBank/DDBJ whole genome shotgun (WGS) entry which is preliminary data.</text>
</comment>
<evidence type="ECO:0000256" key="5">
    <source>
        <dbReference type="ARBA" id="ARBA00022842"/>
    </source>
</evidence>
<comment type="catalytic activity">
    <reaction evidence="7">
        <text>XTP + H2O = XMP + diphosphate + H(+)</text>
        <dbReference type="Rhea" id="RHEA:28610"/>
        <dbReference type="ChEBI" id="CHEBI:15377"/>
        <dbReference type="ChEBI" id="CHEBI:15378"/>
        <dbReference type="ChEBI" id="CHEBI:33019"/>
        <dbReference type="ChEBI" id="CHEBI:57464"/>
        <dbReference type="ChEBI" id="CHEBI:61314"/>
        <dbReference type="EC" id="3.6.1.66"/>
    </reaction>
</comment>
<dbReference type="InterPro" id="IPR002637">
    <property type="entry name" value="RdgB/HAM1"/>
</dbReference>
<reference evidence="10" key="1">
    <citation type="journal article" date="2019" name="Int. J. Syst. Evol. Microbiol.">
        <title>The Global Catalogue of Microorganisms (GCM) 10K type strain sequencing project: providing services to taxonomists for standard genome sequencing and annotation.</title>
        <authorList>
            <consortium name="The Broad Institute Genomics Platform"/>
            <consortium name="The Broad Institute Genome Sequencing Center for Infectious Disease"/>
            <person name="Wu L."/>
            <person name="Ma J."/>
        </authorList>
    </citation>
    <scope>NUCLEOTIDE SEQUENCE [LARGE SCALE GENOMIC DNA]</scope>
    <source>
        <strain evidence="10">TISTR 1571</strain>
    </source>
</reference>
<dbReference type="InterPro" id="IPR029001">
    <property type="entry name" value="ITPase-like_fam"/>
</dbReference>
<dbReference type="Gene3D" id="3.90.950.10">
    <property type="match status" value="1"/>
</dbReference>
<dbReference type="CDD" id="cd00515">
    <property type="entry name" value="HAM1"/>
    <property type="match status" value="1"/>
</dbReference>
<dbReference type="EC" id="3.6.1.66" evidence="7"/>
<comment type="subunit">
    <text evidence="7">Homodimer.</text>
</comment>
<feature type="binding site" evidence="7">
    <location>
        <position position="71"/>
    </location>
    <ligand>
        <name>Mg(2+)</name>
        <dbReference type="ChEBI" id="CHEBI:18420"/>
    </ligand>
</feature>
<comment type="catalytic activity">
    <reaction evidence="7">
        <text>dITP + H2O = dIMP + diphosphate + H(+)</text>
        <dbReference type="Rhea" id="RHEA:28342"/>
        <dbReference type="ChEBI" id="CHEBI:15377"/>
        <dbReference type="ChEBI" id="CHEBI:15378"/>
        <dbReference type="ChEBI" id="CHEBI:33019"/>
        <dbReference type="ChEBI" id="CHEBI:61194"/>
        <dbReference type="ChEBI" id="CHEBI:61382"/>
        <dbReference type="EC" id="3.6.1.66"/>
    </reaction>
</comment>
<evidence type="ECO:0000256" key="6">
    <source>
        <dbReference type="ARBA" id="ARBA00023080"/>
    </source>
</evidence>
<dbReference type="NCBIfam" id="NF011397">
    <property type="entry name" value="PRK14822.1"/>
    <property type="match status" value="1"/>
</dbReference>
<feature type="binding site" evidence="7">
    <location>
        <position position="42"/>
    </location>
    <ligand>
        <name>Mg(2+)</name>
        <dbReference type="ChEBI" id="CHEBI:18420"/>
    </ligand>
</feature>
<evidence type="ECO:0000256" key="4">
    <source>
        <dbReference type="ARBA" id="ARBA00022801"/>
    </source>
</evidence>
<dbReference type="InterPro" id="IPR020922">
    <property type="entry name" value="dITP/XTP_pyrophosphatase"/>
</dbReference>
<comment type="similarity">
    <text evidence="1 7 8">Belongs to the HAM1 NTPase family.</text>
</comment>
<evidence type="ECO:0000313" key="10">
    <source>
        <dbReference type="Proteomes" id="UP001597452"/>
    </source>
</evidence>
<dbReference type="GO" id="GO:0036220">
    <property type="term" value="F:ITP diphosphatase activity"/>
    <property type="evidence" value="ECO:0007669"/>
    <property type="project" value="UniProtKB-EC"/>
</dbReference>
<dbReference type="HAMAP" id="MF_01405">
    <property type="entry name" value="Non_canon_purine_NTPase"/>
    <property type="match status" value="1"/>
</dbReference>
<sequence>MKQVYVATTNPGKIKEFQEMFNSLDIQMVSLIDAFENVGDVEETGTTFEENARLKADTYSKTYDVPVMADDSGLTVTALNGEPGVYSARYAGLDKNDDNNMMKLLSNLDGNNNRDAAFVSVIAYSRPGEETIISEGRCEGRIAEAPEGTEGFGYDPIFIPDGYNHTMAELGPEVKNQISHRKYALDQMLKQIKDLL</sequence>
<keyword evidence="5 7" id="KW-0460">Magnesium</keyword>
<keyword evidence="6 7" id="KW-0546">Nucleotide metabolism</keyword>
<comment type="catalytic activity">
    <reaction evidence="7">
        <text>ITP + H2O = IMP + diphosphate + H(+)</text>
        <dbReference type="Rhea" id="RHEA:29399"/>
        <dbReference type="ChEBI" id="CHEBI:15377"/>
        <dbReference type="ChEBI" id="CHEBI:15378"/>
        <dbReference type="ChEBI" id="CHEBI:33019"/>
        <dbReference type="ChEBI" id="CHEBI:58053"/>
        <dbReference type="ChEBI" id="CHEBI:61402"/>
        <dbReference type="EC" id="3.6.1.66"/>
    </reaction>
</comment>
<evidence type="ECO:0000256" key="7">
    <source>
        <dbReference type="HAMAP-Rule" id="MF_01405"/>
    </source>
</evidence>
<gene>
    <name evidence="9" type="ORF">ACFSW4_01435</name>
</gene>
<evidence type="ECO:0000256" key="2">
    <source>
        <dbReference type="ARBA" id="ARBA00022723"/>
    </source>
</evidence>
<dbReference type="RefSeq" id="WP_377326996.1">
    <property type="nucleotide sequence ID" value="NZ_JBHUMZ010000008.1"/>
</dbReference>
<dbReference type="EMBL" id="JBHUMZ010000008">
    <property type="protein sequence ID" value="MFD2637534.1"/>
    <property type="molecule type" value="Genomic_DNA"/>
</dbReference>
<dbReference type="Proteomes" id="UP001597452">
    <property type="component" value="Unassembled WGS sequence"/>
</dbReference>
<feature type="binding site" evidence="7">
    <location>
        <position position="72"/>
    </location>
    <ligand>
        <name>substrate</name>
    </ligand>
</feature>
<proteinExistence type="inferred from homology"/>
<organism evidence="9 10">
    <name type="scientific">Piscibacillus salipiscarius</name>
    <dbReference type="NCBI Taxonomy" id="299480"/>
    <lineage>
        <taxon>Bacteria</taxon>
        <taxon>Bacillati</taxon>
        <taxon>Bacillota</taxon>
        <taxon>Bacilli</taxon>
        <taxon>Bacillales</taxon>
        <taxon>Bacillaceae</taxon>
        <taxon>Piscibacillus</taxon>
    </lineage>
</organism>
<comment type="cofactor">
    <cofactor evidence="7">
        <name>Mg(2+)</name>
        <dbReference type="ChEBI" id="CHEBI:18420"/>
    </cofactor>
    <text evidence="7">Binds 1 Mg(2+) ion per subunit.</text>
</comment>
<protein>
    <recommendedName>
        <fullName evidence="7">dITP/XTP pyrophosphatase</fullName>
        <ecNumber evidence="7">3.6.1.66</ecNumber>
    </recommendedName>
    <alternativeName>
        <fullName evidence="7">Non-canonical purine NTP pyrophosphatase</fullName>
    </alternativeName>
    <alternativeName>
        <fullName evidence="7">Non-standard purine NTP pyrophosphatase</fullName>
    </alternativeName>
    <alternativeName>
        <fullName evidence="7">Nucleoside-triphosphate diphosphatase</fullName>
    </alternativeName>
    <alternativeName>
        <fullName evidence="7">Nucleoside-triphosphate pyrophosphatase</fullName>
        <shortName evidence="7">NTPase</shortName>
    </alternativeName>
</protein>
<evidence type="ECO:0000313" key="9">
    <source>
        <dbReference type="EMBL" id="MFD2637534.1"/>
    </source>
</evidence>
<dbReference type="Pfam" id="PF01725">
    <property type="entry name" value="Ham1p_like"/>
    <property type="match status" value="1"/>
</dbReference>
<dbReference type="PANTHER" id="PTHR11067">
    <property type="entry name" value="INOSINE TRIPHOSPHATE PYROPHOSPHATASE/HAM1 PROTEIN"/>
    <property type="match status" value="1"/>
</dbReference>
<dbReference type="NCBIfam" id="TIGR00042">
    <property type="entry name" value="RdgB/HAM1 family non-canonical purine NTP pyrophosphatase"/>
    <property type="match status" value="1"/>
</dbReference>
<comment type="function">
    <text evidence="7">Pyrophosphatase that catalyzes the hydrolysis of nucleoside triphosphates to their monophosphate derivatives, with a high preference for the non-canonical purine nucleotides XTP (xanthosine triphosphate), dITP (deoxyinosine triphosphate) and ITP. Seems to function as a house-cleaning enzyme that removes non-canonical purine nucleotides from the nucleotide pool, thus preventing their incorporation into DNA/RNA and avoiding chromosomal lesions.</text>
</comment>
<feature type="binding site" evidence="7">
    <location>
        <begin position="152"/>
        <end position="155"/>
    </location>
    <ligand>
        <name>substrate</name>
    </ligand>
</feature>
<feature type="active site" description="Proton acceptor" evidence="7">
    <location>
        <position position="71"/>
    </location>
</feature>
<keyword evidence="2 7" id="KW-0479">Metal-binding</keyword>
<keyword evidence="3 7" id="KW-0547">Nucleotide-binding</keyword>
<evidence type="ECO:0000256" key="1">
    <source>
        <dbReference type="ARBA" id="ARBA00008023"/>
    </source>
</evidence>
<evidence type="ECO:0000256" key="3">
    <source>
        <dbReference type="ARBA" id="ARBA00022741"/>
    </source>
</evidence>